<organism evidence="9 10">
    <name type="scientific">Cereibacter azotoformans</name>
    <dbReference type="NCBI Taxonomy" id="43057"/>
    <lineage>
        <taxon>Bacteria</taxon>
        <taxon>Pseudomonadati</taxon>
        <taxon>Pseudomonadota</taxon>
        <taxon>Alphaproteobacteria</taxon>
        <taxon>Rhodobacterales</taxon>
        <taxon>Paracoccaceae</taxon>
        <taxon>Cereibacter</taxon>
    </lineage>
</organism>
<keyword evidence="6" id="KW-0408">Iron</keyword>
<evidence type="ECO:0000256" key="1">
    <source>
        <dbReference type="ARBA" id="ARBA00001971"/>
    </source>
</evidence>
<feature type="region of interest" description="Disordered" evidence="8">
    <location>
        <begin position="1"/>
        <end position="36"/>
    </location>
</feature>
<comment type="similarity">
    <text evidence="2">Belongs to the cytochrome P450 family.</text>
</comment>
<evidence type="ECO:0000256" key="7">
    <source>
        <dbReference type="ARBA" id="ARBA00023033"/>
    </source>
</evidence>
<reference evidence="9 10" key="1">
    <citation type="submission" date="2018-04" db="EMBL/GenBank/DDBJ databases">
        <title>Genomic Encyclopedia of Type Strains, Phase III (KMG-III): the genomes of soil and plant-associated and newly described type strains.</title>
        <authorList>
            <person name="Whitman W."/>
        </authorList>
    </citation>
    <scope>NUCLEOTIDE SEQUENCE [LARGE SCALE GENOMIC DNA]</scope>
    <source>
        <strain evidence="9 10">KA25</strain>
    </source>
</reference>
<keyword evidence="5" id="KW-0560">Oxidoreductase</keyword>
<dbReference type="EMBL" id="QAOT01000004">
    <property type="protein sequence ID" value="PTR19699.1"/>
    <property type="molecule type" value="Genomic_DNA"/>
</dbReference>
<dbReference type="AlphaFoldDB" id="A0A2T5KBD0"/>
<dbReference type="InterPro" id="IPR001128">
    <property type="entry name" value="Cyt_P450"/>
</dbReference>
<evidence type="ECO:0000256" key="2">
    <source>
        <dbReference type="ARBA" id="ARBA00010617"/>
    </source>
</evidence>
<dbReference type="SUPFAM" id="SSF48264">
    <property type="entry name" value="Cytochrome P450"/>
    <property type="match status" value="1"/>
</dbReference>
<dbReference type="GO" id="GO:0016125">
    <property type="term" value="P:sterol metabolic process"/>
    <property type="evidence" value="ECO:0007669"/>
    <property type="project" value="TreeGrafter"/>
</dbReference>
<dbReference type="CDD" id="cd11067">
    <property type="entry name" value="CYP152"/>
    <property type="match status" value="1"/>
</dbReference>
<dbReference type="PANTHER" id="PTHR24286">
    <property type="entry name" value="CYTOCHROME P450 26"/>
    <property type="match status" value="1"/>
</dbReference>
<evidence type="ECO:0000256" key="4">
    <source>
        <dbReference type="ARBA" id="ARBA00022723"/>
    </source>
</evidence>
<keyword evidence="3" id="KW-0349">Heme</keyword>
<evidence type="ECO:0000256" key="8">
    <source>
        <dbReference type="SAM" id="MobiDB-lite"/>
    </source>
</evidence>
<keyword evidence="7" id="KW-0503">Monooxygenase</keyword>
<evidence type="ECO:0000256" key="5">
    <source>
        <dbReference type="ARBA" id="ARBA00023002"/>
    </source>
</evidence>
<dbReference type="Proteomes" id="UP000244060">
    <property type="component" value="Unassembled WGS sequence"/>
</dbReference>
<proteinExistence type="inferred from homology"/>
<dbReference type="GO" id="GO:0004497">
    <property type="term" value="F:monooxygenase activity"/>
    <property type="evidence" value="ECO:0007669"/>
    <property type="project" value="UniProtKB-KW"/>
</dbReference>
<gene>
    <name evidence="9" type="ORF">C8J28_104184</name>
</gene>
<feature type="compositionally biased region" description="Polar residues" evidence="8">
    <location>
        <begin position="1"/>
        <end position="18"/>
    </location>
</feature>
<evidence type="ECO:0000256" key="3">
    <source>
        <dbReference type="ARBA" id="ARBA00022617"/>
    </source>
</evidence>
<dbReference type="PANTHER" id="PTHR24286:SF24">
    <property type="entry name" value="LANOSTEROL 14-ALPHA DEMETHYLASE"/>
    <property type="match status" value="1"/>
</dbReference>
<keyword evidence="10" id="KW-1185">Reference proteome</keyword>
<keyword evidence="4" id="KW-0479">Metal-binding</keyword>
<comment type="cofactor">
    <cofactor evidence="1">
        <name>heme</name>
        <dbReference type="ChEBI" id="CHEBI:30413"/>
    </cofactor>
</comment>
<protein>
    <submittedName>
        <fullName evidence="9">Fatty-acid peroxygenase</fullName>
    </submittedName>
</protein>
<evidence type="ECO:0000313" key="9">
    <source>
        <dbReference type="EMBL" id="PTR19699.1"/>
    </source>
</evidence>
<dbReference type="GO" id="GO:0016705">
    <property type="term" value="F:oxidoreductase activity, acting on paired donors, with incorporation or reduction of molecular oxygen"/>
    <property type="evidence" value="ECO:0007669"/>
    <property type="project" value="InterPro"/>
</dbReference>
<dbReference type="GO" id="GO:0020037">
    <property type="term" value="F:heme binding"/>
    <property type="evidence" value="ECO:0007669"/>
    <property type="project" value="InterPro"/>
</dbReference>
<name>A0A2T5KBD0_9RHOB</name>
<evidence type="ECO:0000313" key="10">
    <source>
        <dbReference type="Proteomes" id="UP000244060"/>
    </source>
</evidence>
<dbReference type="InterPro" id="IPR036396">
    <property type="entry name" value="Cyt_P450_sf"/>
</dbReference>
<comment type="caution">
    <text evidence="9">The sequence shown here is derived from an EMBL/GenBank/DDBJ whole genome shotgun (WGS) entry which is preliminary data.</text>
</comment>
<accession>A0A2T5KBD0</accession>
<evidence type="ECO:0000256" key="6">
    <source>
        <dbReference type="ARBA" id="ARBA00023004"/>
    </source>
</evidence>
<dbReference type="GO" id="GO:0005506">
    <property type="term" value="F:iron ion binding"/>
    <property type="evidence" value="ECO:0007669"/>
    <property type="project" value="InterPro"/>
</dbReference>
<dbReference type="Pfam" id="PF00067">
    <property type="entry name" value="p450"/>
    <property type="match status" value="1"/>
</dbReference>
<dbReference type="Gene3D" id="1.10.630.10">
    <property type="entry name" value="Cytochrome P450"/>
    <property type="match status" value="1"/>
</dbReference>
<sequence>MWPTLTALSNEGTNMSNSDARHEAGPSDTTCGREIPRDPRLDASMGLLSEGYRFVSNLCDQLDSDIVSTRIRLREVICLRGGTAARLLYGAEGLTRVGAMPSSVLHLLQDKGSVQQLEGPAHRHRKALFLGICMDPARVEALVAEFRAAWRAALDEWEEADSIVLQQEAARVLTRAACRWAGVENQPEARLAEEIFDMIDKAGSIGPRNWLAQMRRSGTERRLRKLIEQVRAGEVVPGSATALHAIAFHREADGALLDDTVAAVELLNVLRPIVAVGRYITFTALALHRETNWRDLFRSGTLELAADFAEEVRRISPFFPFTAAVTTRPLQWEGYDLPADQWLLLDLYGTLHDARNFPDPARFRAERMLSWSGQDDCFVPQGGGEVAVTHRCPGEMITVELLKEAIRLLCLEMDYEIPPQDLGVRLNRLPAQPRSGMVLASIRRRPGTEPCVAG</sequence>